<dbReference type="AlphaFoldDB" id="A0AAN7T462"/>
<feature type="signal peptide" evidence="2">
    <location>
        <begin position="1"/>
        <end position="16"/>
    </location>
</feature>
<feature type="region of interest" description="Disordered" evidence="1">
    <location>
        <begin position="277"/>
        <end position="310"/>
    </location>
</feature>
<dbReference type="PANTHER" id="PTHR36182:SF2">
    <property type="entry name" value="LYTIC POLYSACCHARIDE MONOOXYGENASE"/>
    <property type="match status" value="1"/>
</dbReference>
<dbReference type="PANTHER" id="PTHR36182">
    <property type="entry name" value="PROTEIN, PUTATIVE (AFU_ORTHOLOGUE AFUA_6G10930)-RELATED"/>
    <property type="match status" value="1"/>
</dbReference>
<feature type="chain" id="PRO_5042878795" description="Lytic polysaccharide monooxygenase" evidence="2">
    <location>
        <begin position="17"/>
        <end position="397"/>
    </location>
</feature>
<dbReference type="EMBL" id="JAVRRJ010000002">
    <property type="protein sequence ID" value="KAK5088223.1"/>
    <property type="molecule type" value="Genomic_DNA"/>
</dbReference>
<feature type="region of interest" description="Disordered" evidence="1">
    <location>
        <begin position="370"/>
        <end position="397"/>
    </location>
</feature>
<evidence type="ECO:0000256" key="2">
    <source>
        <dbReference type="SAM" id="SignalP"/>
    </source>
</evidence>
<proteinExistence type="predicted"/>
<feature type="region of interest" description="Disordered" evidence="1">
    <location>
        <begin position="341"/>
        <end position="360"/>
    </location>
</feature>
<protein>
    <recommendedName>
        <fullName evidence="5">Lytic polysaccharide monooxygenase</fullName>
    </recommendedName>
</protein>
<feature type="region of interest" description="Disordered" evidence="1">
    <location>
        <begin position="204"/>
        <end position="255"/>
    </location>
</feature>
<dbReference type="Gene3D" id="2.70.50.70">
    <property type="match status" value="1"/>
</dbReference>
<keyword evidence="2" id="KW-0732">Signal</keyword>
<feature type="compositionally biased region" description="Low complexity" evidence="1">
    <location>
        <begin position="228"/>
        <end position="255"/>
    </location>
</feature>
<keyword evidence="4" id="KW-1185">Reference proteome</keyword>
<feature type="compositionally biased region" description="Basic residues" evidence="1">
    <location>
        <begin position="384"/>
        <end position="397"/>
    </location>
</feature>
<name>A0AAN7T462_9EURO</name>
<evidence type="ECO:0008006" key="5">
    <source>
        <dbReference type="Google" id="ProtNLM"/>
    </source>
</evidence>
<dbReference type="Proteomes" id="UP001309876">
    <property type="component" value="Unassembled WGS sequence"/>
</dbReference>
<feature type="compositionally biased region" description="Polar residues" evidence="1">
    <location>
        <begin position="294"/>
        <end position="310"/>
    </location>
</feature>
<evidence type="ECO:0000313" key="3">
    <source>
        <dbReference type="EMBL" id="KAK5088223.1"/>
    </source>
</evidence>
<accession>A0AAN7T462</accession>
<comment type="caution">
    <text evidence="3">The sequence shown here is derived from an EMBL/GenBank/DDBJ whole genome shotgun (WGS) entry which is preliminary data.</text>
</comment>
<evidence type="ECO:0000313" key="4">
    <source>
        <dbReference type="Proteomes" id="UP001309876"/>
    </source>
</evidence>
<organism evidence="3 4">
    <name type="scientific">Lithohypha guttulata</name>
    <dbReference type="NCBI Taxonomy" id="1690604"/>
    <lineage>
        <taxon>Eukaryota</taxon>
        <taxon>Fungi</taxon>
        <taxon>Dikarya</taxon>
        <taxon>Ascomycota</taxon>
        <taxon>Pezizomycotina</taxon>
        <taxon>Eurotiomycetes</taxon>
        <taxon>Chaetothyriomycetidae</taxon>
        <taxon>Chaetothyriales</taxon>
        <taxon>Trichomeriaceae</taxon>
        <taxon>Lithohypha</taxon>
    </lineage>
</organism>
<sequence length="397" mass="39526">MKSFTTLLAMASAASAHMIMKSPVPHSPPDNGPLDKAGADFPCKFAGGSGKIQTTNVNKMTIGSSNPLSFTGSAVHGGGSCQVSLAKGTDISKSTKWMVIHSIEGGCPADAAGNLGDDPNGSGAATFQFTVPDHPDLGPGDYTLAWTWNNKVGNREFYMNCAYVQLSGAAKKRYAPSQPISKRADGPLPDMFVSNIGNGCSTKEGIDVQYPNPGSSLEVGKNAVLGKPDGSCGASGASGPSDPAPSKSSIGAGSGATSSVVASSSAVGNTVIPTTTGVSAAQPSSFAGGAKSSGLATVPQQSGQRTQSSGNVFATVSASGTQAAPTAAATSAAVATSAAAPTQSASPAAPIGSGTSTGSQVQGISMNFAYNQSSTPGKRDLRSHIARRRHSLHGSTI</sequence>
<evidence type="ECO:0000256" key="1">
    <source>
        <dbReference type="SAM" id="MobiDB-lite"/>
    </source>
</evidence>
<reference evidence="3 4" key="1">
    <citation type="submission" date="2023-08" db="EMBL/GenBank/DDBJ databases">
        <title>Black Yeasts Isolated from many extreme environments.</title>
        <authorList>
            <person name="Coleine C."/>
            <person name="Stajich J.E."/>
            <person name="Selbmann L."/>
        </authorList>
    </citation>
    <scope>NUCLEOTIDE SEQUENCE [LARGE SCALE GENOMIC DNA]</scope>
    <source>
        <strain evidence="3 4">CCFEE 5910</strain>
    </source>
</reference>
<gene>
    <name evidence="3" type="ORF">LTR05_002440</name>
</gene>